<protein>
    <submittedName>
        <fullName evidence="3">Uncharacterized protein</fullName>
    </submittedName>
</protein>
<organism evidence="3 4">
    <name type="scientific">Chitinimonas arctica</name>
    <dbReference type="NCBI Taxonomy" id="2594795"/>
    <lineage>
        <taxon>Bacteria</taxon>
        <taxon>Pseudomonadati</taxon>
        <taxon>Pseudomonadota</taxon>
        <taxon>Betaproteobacteria</taxon>
        <taxon>Neisseriales</taxon>
        <taxon>Chitinibacteraceae</taxon>
        <taxon>Chitinimonas</taxon>
    </lineage>
</organism>
<evidence type="ECO:0000256" key="1">
    <source>
        <dbReference type="SAM" id="MobiDB-lite"/>
    </source>
</evidence>
<evidence type="ECO:0000256" key="2">
    <source>
        <dbReference type="SAM" id="SignalP"/>
    </source>
</evidence>
<dbReference type="OrthoDB" id="4184922at2"/>
<sequence>MLYRSKKTHPLLTLSALFWLGVGPYASAESVKAAIARTEQKIISGQVDVANDIAPLLQRLSATDSDSEAEKLIIAIADIGDSEGNSPAAVKVYLHEKAPPVLLELVKSRRNKDVRSEAMIRLRTLNADREIIRQAKEAGEADTGPDKGWMHGRAGMLRTWLEGDGSNHTDPRKLHPKDAQSEHAGLSYLREHGLNASVHNLINAAHQANVPALQALLQVGFDPNSGIGSSRAPLEELFVGCSADAPDDTSKSAQRLEGLALLLAHGADAKFIDPQGNTLLHSVAQFCVMPAEIKALLAAGTPLAHKNKQDFSALDIALTSGRWPVARTLIDAGARTSKKRIGEIFFEPPTDPEIVNLLRDAVSKKK</sequence>
<dbReference type="SUPFAM" id="SSF48403">
    <property type="entry name" value="Ankyrin repeat"/>
    <property type="match status" value="1"/>
</dbReference>
<evidence type="ECO:0000313" key="3">
    <source>
        <dbReference type="EMBL" id="QDQ25142.1"/>
    </source>
</evidence>
<proteinExistence type="predicted"/>
<keyword evidence="4" id="KW-1185">Reference proteome</keyword>
<dbReference type="InterPro" id="IPR036770">
    <property type="entry name" value="Ankyrin_rpt-contain_sf"/>
</dbReference>
<feature type="chain" id="PRO_5022092684" evidence="2">
    <location>
        <begin position="29"/>
        <end position="366"/>
    </location>
</feature>
<accession>A0A516SAG5</accession>
<dbReference type="RefSeq" id="WP_143856067.1">
    <property type="nucleotide sequence ID" value="NZ_CP041730.1"/>
</dbReference>
<feature type="signal peptide" evidence="2">
    <location>
        <begin position="1"/>
        <end position="28"/>
    </location>
</feature>
<dbReference type="KEGG" id="cari:FNU76_01535"/>
<name>A0A516SAG5_9NEIS</name>
<keyword evidence="2" id="KW-0732">Signal</keyword>
<feature type="region of interest" description="Disordered" evidence="1">
    <location>
        <begin position="162"/>
        <end position="181"/>
    </location>
</feature>
<dbReference type="AlphaFoldDB" id="A0A516SAG5"/>
<dbReference type="Gene3D" id="1.25.40.20">
    <property type="entry name" value="Ankyrin repeat-containing domain"/>
    <property type="match status" value="1"/>
</dbReference>
<evidence type="ECO:0000313" key="4">
    <source>
        <dbReference type="Proteomes" id="UP000317550"/>
    </source>
</evidence>
<dbReference type="EMBL" id="CP041730">
    <property type="protein sequence ID" value="QDQ25142.1"/>
    <property type="molecule type" value="Genomic_DNA"/>
</dbReference>
<feature type="compositionally biased region" description="Basic and acidic residues" evidence="1">
    <location>
        <begin position="165"/>
        <end position="181"/>
    </location>
</feature>
<dbReference type="Proteomes" id="UP000317550">
    <property type="component" value="Chromosome"/>
</dbReference>
<gene>
    <name evidence="3" type="ORF">FNU76_01535</name>
</gene>
<reference evidence="4" key="1">
    <citation type="submission" date="2019-07" db="EMBL/GenBank/DDBJ databases">
        <title>Chitinimonas sp. nov., isolated from Ny-Alesund, arctica soil.</title>
        <authorList>
            <person name="Xu Q."/>
            <person name="Peng F."/>
        </authorList>
    </citation>
    <scope>NUCLEOTIDE SEQUENCE [LARGE SCALE GENOMIC DNA]</scope>
    <source>
        <strain evidence="4">R3-44</strain>
    </source>
</reference>